<evidence type="ECO:0000256" key="2">
    <source>
        <dbReference type="ARBA" id="ARBA00021549"/>
    </source>
</evidence>
<keyword evidence="3" id="KW-1003">Cell membrane</keyword>
<keyword evidence="14" id="KW-1185">Reference proteome</keyword>
<dbReference type="EMBL" id="JACYTO010000001">
    <property type="protein sequence ID" value="MBD8502924.1"/>
    <property type="molecule type" value="Genomic_DNA"/>
</dbReference>
<evidence type="ECO:0000256" key="3">
    <source>
        <dbReference type="ARBA" id="ARBA00022475"/>
    </source>
</evidence>
<gene>
    <name evidence="13" type="ORF">IFO67_08520</name>
</gene>
<keyword evidence="4" id="KW-0488">Methylation</keyword>
<evidence type="ECO:0000256" key="4">
    <source>
        <dbReference type="ARBA" id="ARBA00022481"/>
    </source>
</evidence>
<evidence type="ECO:0000256" key="1">
    <source>
        <dbReference type="ARBA" id="ARBA00004377"/>
    </source>
</evidence>
<evidence type="ECO:0000256" key="7">
    <source>
        <dbReference type="ARBA" id="ARBA00022989"/>
    </source>
</evidence>
<dbReference type="Proteomes" id="UP000603602">
    <property type="component" value="Unassembled WGS sequence"/>
</dbReference>
<evidence type="ECO:0000256" key="5">
    <source>
        <dbReference type="ARBA" id="ARBA00022519"/>
    </source>
</evidence>
<reference evidence="14" key="1">
    <citation type="submission" date="2023-07" db="EMBL/GenBank/DDBJ databases">
        <title>Thauera sp. CAU 1555 isolated from sand of Yaerae Beach.</title>
        <authorList>
            <person name="Kim W."/>
        </authorList>
    </citation>
    <scope>NUCLEOTIDE SEQUENCE [LARGE SCALE GENOMIC DNA]</scope>
    <source>
        <strain evidence="14">CAU 1555</strain>
    </source>
</reference>
<feature type="transmembrane region" description="Helical" evidence="11">
    <location>
        <begin position="20"/>
        <end position="38"/>
    </location>
</feature>
<feature type="domain" description="General secretion pathway GspH" evidence="12">
    <location>
        <begin position="53"/>
        <end position="171"/>
    </location>
</feature>
<evidence type="ECO:0000256" key="8">
    <source>
        <dbReference type="ARBA" id="ARBA00023136"/>
    </source>
</evidence>
<dbReference type="SUPFAM" id="SSF54523">
    <property type="entry name" value="Pili subunits"/>
    <property type="match status" value="1"/>
</dbReference>
<protein>
    <recommendedName>
        <fullName evidence="2">Type II secretion system protein H</fullName>
    </recommendedName>
    <alternativeName>
        <fullName evidence="10">General secretion pathway protein H</fullName>
    </alternativeName>
</protein>
<evidence type="ECO:0000313" key="14">
    <source>
        <dbReference type="Proteomes" id="UP000603602"/>
    </source>
</evidence>
<keyword evidence="7 11" id="KW-1133">Transmembrane helix</keyword>
<evidence type="ECO:0000256" key="6">
    <source>
        <dbReference type="ARBA" id="ARBA00022692"/>
    </source>
</evidence>
<organism evidence="13 14">
    <name type="scientific">Thauera sedimentorum</name>
    <dbReference type="NCBI Taxonomy" id="2767595"/>
    <lineage>
        <taxon>Bacteria</taxon>
        <taxon>Pseudomonadati</taxon>
        <taxon>Pseudomonadota</taxon>
        <taxon>Betaproteobacteria</taxon>
        <taxon>Rhodocyclales</taxon>
        <taxon>Zoogloeaceae</taxon>
        <taxon>Thauera</taxon>
    </lineage>
</organism>
<dbReference type="PROSITE" id="PS00409">
    <property type="entry name" value="PROKAR_NTER_METHYL"/>
    <property type="match status" value="1"/>
</dbReference>
<dbReference type="Gene3D" id="3.55.40.10">
    <property type="entry name" value="minor pseudopilin epsh domain"/>
    <property type="match status" value="1"/>
</dbReference>
<accession>A0ABR9BAE8</accession>
<dbReference type="InterPro" id="IPR012902">
    <property type="entry name" value="N_methyl_site"/>
</dbReference>
<dbReference type="Pfam" id="PF12019">
    <property type="entry name" value="GspH"/>
    <property type="match status" value="1"/>
</dbReference>
<dbReference type="InterPro" id="IPR045584">
    <property type="entry name" value="Pilin-like"/>
</dbReference>
<comment type="similarity">
    <text evidence="9">Belongs to the GSP H family.</text>
</comment>
<comment type="subcellular location">
    <subcellularLocation>
        <location evidence="1">Cell inner membrane</location>
        <topology evidence="1">Single-pass membrane protein</topology>
    </subcellularLocation>
</comment>
<evidence type="ECO:0000313" key="13">
    <source>
        <dbReference type="EMBL" id="MBD8502924.1"/>
    </source>
</evidence>
<comment type="caution">
    <text evidence="13">The sequence shown here is derived from an EMBL/GenBank/DDBJ whole genome shotgun (WGS) entry which is preliminary data.</text>
</comment>
<evidence type="ECO:0000256" key="10">
    <source>
        <dbReference type="ARBA" id="ARBA00030775"/>
    </source>
</evidence>
<proteinExistence type="inferred from homology"/>
<evidence type="ECO:0000259" key="12">
    <source>
        <dbReference type="Pfam" id="PF12019"/>
    </source>
</evidence>
<keyword evidence="8 11" id="KW-0472">Membrane</keyword>
<dbReference type="NCBIfam" id="TIGR02532">
    <property type="entry name" value="IV_pilin_GFxxxE"/>
    <property type="match status" value="1"/>
</dbReference>
<evidence type="ECO:0000256" key="11">
    <source>
        <dbReference type="SAM" id="Phobius"/>
    </source>
</evidence>
<keyword evidence="5" id="KW-0997">Cell inner membrane</keyword>
<dbReference type="InterPro" id="IPR022346">
    <property type="entry name" value="T2SS_GspH"/>
</dbReference>
<name>A0ABR9BAE8_9RHOO</name>
<sequence length="183" mass="19296">MPASGIVSGRVASGFSLVELMLVLAVLAVLAAIAVPSYEALMRNARLSTTSGELFAALFHARSEAIRRGRRATLCTSADGESCTAGIGWEPGWILFDDENGNGQRDAGEELVHVTGARSDRLAIRGNDPVRNYVSYVPSGVTRTASGALQMGTLTVCDRGLARKIVISATGRPRMVEGAECND</sequence>
<dbReference type="RefSeq" id="WP_187718001.1">
    <property type="nucleotide sequence ID" value="NZ_JACTAH010000001.1"/>
</dbReference>
<evidence type="ECO:0000256" key="9">
    <source>
        <dbReference type="ARBA" id="ARBA00025772"/>
    </source>
</evidence>
<dbReference type="Pfam" id="PF07963">
    <property type="entry name" value="N_methyl"/>
    <property type="match status" value="1"/>
</dbReference>
<keyword evidence="6 11" id="KW-0812">Transmembrane</keyword>